<dbReference type="PANTHER" id="PTHR31580">
    <property type="entry name" value="FILAMENT-LIKE PLANT PROTEIN 4"/>
    <property type="match status" value="1"/>
</dbReference>
<dbReference type="PANTHER" id="PTHR31580:SF8">
    <property type="entry name" value="FILAMENT-LIKE PROTEIN (DUF869)"/>
    <property type="match status" value="1"/>
</dbReference>
<protein>
    <submittedName>
        <fullName evidence="4">Uncharacterized protein</fullName>
    </submittedName>
</protein>
<reference evidence="4" key="2">
    <citation type="journal article" date="2023" name="Int. J. Mol. Sci.">
        <title>De Novo Assembly and Annotation of 11 Diverse Shrub Willow (Salix) Genomes Reveals Novel Gene Organization in Sex-Linked Regions.</title>
        <authorList>
            <person name="Hyden B."/>
            <person name="Feng K."/>
            <person name="Yates T.B."/>
            <person name="Jawdy S."/>
            <person name="Cereghino C."/>
            <person name="Smart L.B."/>
            <person name="Muchero W."/>
        </authorList>
    </citation>
    <scope>NUCLEOTIDE SEQUENCE</scope>
    <source>
        <tissue evidence="4">Shoot tip</tissue>
    </source>
</reference>
<dbReference type="Pfam" id="PF05911">
    <property type="entry name" value="FPP"/>
    <property type="match status" value="1"/>
</dbReference>
<evidence type="ECO:0000313" key="4">
    <source>
        <dbReference type="EMBL" id="KAJ6385706.1"/>
    </source>
</evidence>
<feature type="region of interest" description="Disordered" evidence="3">
    <location>
        <begin position="34"/>
        <end position="56"/>
    </location>
</feature>
<name>A0ABQ9BLB1_9ROSI</name>
<evidence type="ECO:0000313" key="5">
    <source>
        <dbReference type="Proteomes" id="UP001141253"/>
    </source>
</evidence>
<sequence>MDNKNWLWRKRSSEKTIVATNKFGISVKGIDEETQNTPIENGSGPVRRKQRITAGQEKTEAEVDCVKKELDGALKQGIASNEELSHSDAALKKCMQQLNSVPRRTGAEDTRCCHGGNN</sequence>
<reference evidence="4" key="1">
    <citation type="submission" date="2022-10" db="EMBL/GenBank/DDBJ databases">
        <authorList>
            <person name="Hyden B.L."/>
            <person name="Feng K."/>
            <person name="Yates T."/>
            <person name="Jawdy S."/>
            <person name="Smart L.B."/>
            <person name="Muchero W."/>
        </authorList>
    </citation>
    <scope>NUCLEOTIDE SEQUENCE</scope>
    <source>
        <tissue evidence="4">Shoot tip</tissue>
    </source>
</reference>
<evidence type="ECO:0000256" key="2">
    <source>
        <dbReference type="ARBA" id="ARBA00023054"/>
    </source>
</evidence>
<comment type="similarity">
    <text evidence="1">Belongs to the FPP family.</text>
</comment>
<organism evidence="4 5">
    <name type="scientific">Salix suchowensis</name>
    <dbReference type="NCBI Taxonomy" id="1278906"/>
    <lineage>
        <taxon>Eukaryota</taxon>
        <taxon>Viridiplantae</taxon>
        <taxon>Streptophyta</taxon>
        <taxon>Embryophyta</taxon>
        <taxon>Tracheophyta</taxon>
        <taxon>Spermatophyta</taxon>
        <taxon>Magnoliopsida</taxon>
        <taxon>eudicotyledons</taxon>
        <taxon>Gunneridae</taxon>
        <taxon>Pentapetalae</taxon>
        <taxon>rosids</taxon>
        <taxon>fabids</taxon>
        <taxon>Malpighiales</taxon>
        <taxon>Salicaceae</taxon>
        <taxon>Saliceae</taxon>
        <taxon>Salix</taxon>
    </lineage>
</organism>
<evidence type="ECO:0000256" key="1">
    <source>
        <dbReference type="ARBA" id="ARBA00005921"/>
    </source>
</evidence>
<proteinExistence type="inferred from homology"/>
<evidence type="ECO:0000256" key="3">
    <source>
        <dbReference type="SAM" id="MobiDB-lite"/>
    </source>
</evidence>
<gene>
    <name evidence="4" type="ORF">OIU77_028816</name>
</gene>
<dbReference type="InterPro" id="IPR008587">
    <property type="entry name" value="FPP_plant"/>
</dbReference>
<accession>A0ABQ9BLB1</accession>
<comment type="caution">
    <text evidence="4">The sequence shown here is derived from an EMBL/GenBank/DDBJ whole genome shotgun (WGS) entry which is preliminary data.</text>
</comment>
<keyword evidence="5" id="KW-1185">Reference proteome</keyword>
<dbReference type="EMBL" id="JAPFFI010000008">
    <property type="protein sequence ID" value="KAJ6385706.1"/>
    <property type="molecule type" value="Genomic_DNA"/>
</dbReference>
<dbReference type="Proteomes" id="UP001141253">
    <property type="component" value="Chromosome 9"/>
</dbReference>
<keyword evidence="2" id="KW-0175">Coiled coil</keyword>